<evidence type="ECO:0000313" key="1">
    <source>
        <dbReference type="EMBL" id="JAE36279.1"/>
    </source>
</evidence>
<name>A0A0A9HKB6_ARUDO</name>
<reference evidence="1" key="2">
    <citation type="journal article" date="2015" name="Data Brief">
        <title>Shoot transcriptome of the giant reed, Arundo donax.</title>
        <authorList>
            <person name="Barrero R.A."/>
            <person name="Guerrero F.D."/>
            <person name="Moolhuijzen P."/>
            <person name="Goolsby J.A."/>
            <person name="Tidwell J."/>
            <person name="Bellgard S.E."/>
            <person name="Bellgard M.I."/>
        </authorList>
    </citation>
    <scope>NUCLEOTIDE SEQUENCE</scope>
    <source>
        <tissue evidence="1">Shoot tissue taken approximately 20 cm above the soil surface</tissue>
    </source>
</reference>
<accession>A0A0A9HKB6</accession>
<organism evidence="1">
    <name type="scientific">Arundo donax</name>
    <name type="common">Giant reed</name>
    <name type="synonym">Donax arundinaceus</name>
    <dbReference type="NCBI Taxonomy" id="35708"/>
    <lineage>
        <taxon>Eukaryota</taxon>
        <taxon>Viridiplantae</taxon>
        <taxon>Streptophyta</taxon>
        <taxon>Embryophyta</taxon>
        <taxon>Tracheophyta</taxon>
        <taxon>Spermatophyta</taxon>
        <taxon>Magnoliopsida</taxon>
        <taxon>Liliopsida</taxon>
        <taxon>Poales</taxon>
        <taxon>Poaceae</taxon>
        <taxon>PACMAD clade</taxon>
        <taxon>Arundinoideae</taxon>
        <taxon>Arundineae</taxon>
        <taxon>Arundo</taxon>
    </lineage>
</organism>
<dbReference type="AlphaFoldDB" id="A0A0A9HKB6"/>
<protein>
    <submittedName>
        <fullName evidence="1">Uncharacterized protein</fullName>
    </submittedName>
</protein>
<reference evidence="1" key="1">
    <citation type="submission" date="2014-09" db="EMBL/GenBank/DDBJ databases">
        <authorList>
            <person name="Magalhaes I.L.F."/>
            <person name="Oliveira U."/>
            <person name="Santos F.R."/>
            <person name="Vidigal T.H.D.A."/>
            <person name="Brescovit A.D."/>
            <person name="Santos A.J."/>
        </authorList>
    </citation>
    <scope>NUCLEOTIDE SEQUENCE</scope>
    <source>
        <tissue evidence="1">Shoot tissue taken approximately 20 cm above the soil surface</tissue>
    </source>
</reference>
<proteinExistence type="predicted"/>
<sequence>MAKNHPGMFVNLLQKLLTASMSRPQKVLIWSSVMLLLIASWFSH</sequence>
<dbReference type="EMBL" id="GBRH01161617">
    <property type="protein sequence ID" value="JAE36279.1"/>
    <property type="molecule type" value="Transcribed_RNA"/>
</dbReference>